<evidence type="ECO:0000259" key="2">
    <source>
        <dbReference type="PROSITE" id="PS50405"/>
    </source>
</evidence>
<dbReference type="PROSITE" id="PS50404">
    <property type="entry name" value="GST_NTER"/>
    <property type="match status" value="1"/>
</dbReference>
<dbReference type="Pfam" id="PF13417">
    <property type="entry name" value="GST_N_3"/>
    <property type="match status" value="1"/>
</dbReference>
<dbReference type="CDD" id="cd03046">
    <property type="entry name" value="GST_N_GTT1_like"/>
    <property type="match status" value="1"/>
</dbReference>
<dbReference type="PANTHER" id="PTHR44051:SF8">
    <property type="entry name" value="GLUTATHIONE S-TRANSFERASE GSTA"/>
    <property type="match status" value="1"/>
</dbReference>
<dbReference type="InterPro" id="IPR004045">
    <property type="entry name" value="Glutathione_S-Trfase_N"/>
</dbReference>
<protein>
    <recommendedName>
        <fullName evidence="4">GST N-terminal domain-containing protein</fullName>
    </recommendedName>
</protein>
<dbReference type="InterPro" id="IPR040079">
    <property type="entry name" value="Glutathione_S-Trfase"/>
</dbReference>
<evidence type="ECO:0000259" key="1">
    <source>
        <dbReference type="PROSITE" id="PS50404"/>
    </source>
</evidence>
<organism evidence="3">
    <name type="scientific">marine metagenome</name>
    <dbReference type="NCBI Taxonomy" id="408172"/>
    <lineage>
        <taxon>unclassified sequences</taxon>
        <taxon>metagenomes</taxon>
        <taxon>ecological metagenomes</taxon>
    </lineage>
</organism>
<evidence type="ECO:0000313" key="3">
    <source>
        <dbReference type="EMBL" id="SVA77642.1"/>
    </source>
</evidence>
<accession>A0A381YM19</accession>
<gene>
    <name evidence="3" type="ORF">METZ01_LOCUS130496</name>
</gene>
<dbReference type="SUPFAM" id="SSF52833">
    <property type="entry name" value="Thioredoxin-like"/>
    <property type="match status" value="1"/>
</dbReference>
<dbReference type="SFLD" id="SFLDS00019">
    <property type="entry name" value="Glutathione_Transferase_(cytos"/>
    <property type="match status" value="1"/>
</dbReference>
<dbReference type="EMBL" id="UINC01018477">
    <property type="protein sequence ID" value="SVA77642.1"/>
    <property type="molecule type" value="Genomic_DNA"/>
</dbReference>
<dbReference type="SFLD" id="SFLDG00358">
    <property type="entry name" value="Main_(cytGST)"/>
    <property type="match status" value="1"/>
</dbReference>
<feature type="domain" description="GST C-terminal" evidence="2">
    <location>
        <begin position="86"/>
        <end position="203"/>
    </location>
</feature>
<sequence>MDRLITLYGTGTTRSSRCRWTLLELGLDFDYVDNGSLIGTAELKKMQPLGKLPAIIIGGESLFESTAICTYLCDLYPKKNLIASVGSRERALHEQWCSFALTEIEGYLWSSSKHKSLYPAEKRVAAVLPINTEEIIAGLAVLEDTLNETPYLTGSNFSVTDIIVGFTVNWARSAGHLETFPVLSAYLERLHERELCTFKQNLI</sequence>
<evidence type="ECO:0008006" key="4">
    <source>
        <dbReference type="Google" id="ProtNLM"/>
    </source>
</evidence>
<dbReference type="InterPro" id="IPR010987">
    <property type="entry name" value="Glutathione-S-Trfase_C-like"/>
</dbReference>
<dbReference type="Pfam" id="PF13410">
    <property type="entry name" value="GST_C_2"/>
    <property type="match status" value="1"/>
</dbReference>
<feature type="domain" description="GST N-terminal" evidence="1">
    <location>
        <begin position="2"/>
        <end position="80"/>
    </location>
</feature>
<dbReference type="PANTHER" id="PTHR44051">
    <property type="entry name" value="GLUTATHIONE S-TRANSFERASE-RELATED"/>
    <property type="match status" value="1"/>
</dbReference>
<dbReference type="Gene3D" id="1.20.1050.10">
    <property type="match status" value="1"/>
</dbReference>
<dbReference type="PROSITE" id="PS50405">
    <property type="entry name" value="GST_CTER"/>
    <property type="match status" value="1"/>
</dbReference>
<dbReference type="SFLD" id="SFLDG01150">
    <property type="entry name" value="Main.1:_Beta-like"/>
    <property type="match status" value="1"/>
</dbReference>
<dbReference type="InterPro" id="IPR036282">
    <property type="entry name" value="Glutathione-S-Trfase_C_sf"/>
</dbReference>
<name>A0A381YM19_9ZZZZ</name>
<reference evidence="3" key="1">
    <citation type="submission" date="2018-05" db="EMBL/GenBank/DDBJ databases">
        <authorList>
            <person name="Lanie J.A."/>
            <person name="Ng W.-L."/>
            <person name="Kazmierczak K.M."/>
            <person name="Andrzejewski T.M."/>
            <person name="Davidsen T.M."/>
            <person name="Wayne K.J."/>
            <person name="Tettelin H."/>
            <person name="Glass J.I."/>
            <person name="Rusch D."/>
            <person name="Podicherti R."/>
            <person name="Tsui H.-C.T."/>
            <person name="Winkler M.E."/>
        </authorList>
    </citation>
    <scope>NUCLEOTIDE SEQUENCE</scope>
</reference>
<dbReference type="SUPFAM" id="SSF47616">
    <property type="entry name" value="GST C-terminal domain-like"/>
    <property type="match status" value="1"/>
</dbReference>
<dbReference type="Gene3D" id="3.40.30.10">
    <property type="entry name" value="Glutaredoxin"/>
    <property type="match status" value="1"/>
</dbReference>
<proteinExistence type="predicted"/>
<dbReference type="AlphaFoldDB" id="A0A381YM19"/>
<dbReference type="InterPro" id="IPR036249">
    <property type="entry name" value="Thioredoxin-like_sf"/>
</dbReference>